<feature type="domain" description="Protein FecR C-terminal" evidence="3">
    <location>
        <begin position="277"/>
        <end position="344"/>
    </location>
</feature>
<gene>
    <name evidence="4" type="ORF">FPZ43_07105</name>
</gene>
<dbReference type="PIRSF" id="PIRSF018266">
    <property type="entry name" value="FecR"/>
    <property type="match status" value="1"/>
</dbReference>
<dbReference type="Pfam" id="PF16344">
    <property type="entry name" value="FecR_C"/>
    <property type="match status" value="1"/>
</dbReference>
<evidence type="ECO:0000313" key="5">
    <source>
        <dbReference type="Proteomes" id="UP000320042"/>
    </source>
</evidence>
<dbReference type="Gene3D" id="3.55.50.30">
    <property type="match status" value="1"/>
</dbReference>
<dbReference type="Pfam" id="PF04773">
    <property type="entry name" value="FecR"/>
    <property type="match status" value="1"/>
</dbReference>
<evidence type="ECO:0000313" key="4">
    <source>
        <dbReference type="EMBL" id="TWR29626.1"/>
    </source>
</evidence>
<dbReference type="EMBL" id="VOEJ01000003">
    <property type="protein sequence ID" value="TWR29626.1"/>
    <property type="molecule type" value="Genomic_DNA"/>
</dbReference>
<feature type="domain" description="FecR protein" evidence="2">
    <location>
        <begin position="131"/>
        <end position="223"/>
    </location>
</feature>
<dbReference type="InterPro" id="IPR006860">
    <property type="entry name" value="FecR"/>
</dbReference>
<dbReference type="AlphaFoldDB" id="A0A563UE99"/>
<organism evidence="4 5">
    <name type="scientific">Mucilaginibacter pallidiroseus</name>
    <dbReference type="NCBI Taxonomy" id="2599295"/>
    <lineage>
        <taxon>Bacteria</taxon>
        <taxon>Pseudomonadati</taxon>
        <taxon>Bacteroidota</taxon>
        <taxon>Sphingobacteriia</taxon>
        <taxon>Sphingobacteriales</taxon>
        <taxon>Sphingobacteriaceae</taxon>
        <taxon>Mucilaginibacter</taxon>
    </lineage>
</organism>
<evidence type="ECO:0000256" key="1">
    <source>
        <dbReference type="SAM" id="Phobius"/>
    </source>
</evidence>
<dbReference type="OrthoDB" id="934696at2"/>
<protein>
    <submittedName>
        <fullName evidence="4">DUF4974 domain-containing protein</fullName>
    </submittedName>
</protein>
<name>A0A563UE99_9SPHI</name>
<dbReference type="PANTHER" id="PTHR30273:SF2">
    <property type="entry name" value="PROTEIN FECR"/>
    <property type="match status" value="1"/>
</dbReference>
<evidence type="ECO:0000259" key="2">
    <source>
        <dbReference type="Pfam" id="PF04773"/>
    </source>
</evidence>
<evidence type="ECO:0000259" key="3">
    <source>
        <dbReference type="Pfam" id="PF16344"/>
    </source>
</evidence>
<dbReference type="Proteomes" id="UP000320042">
    <property type="component" value="Unassembled WGS sequence"/>
</dbReference>
<keyword evidence="1" id="KW-0812">Transmembrane</keyword>
<proteinExistence type="predicted"/>
<sequence>MQPTAQLIAKFFNRQCTSEEAEQVYQFFKENPDELERYLADDDWKNFAKYSQPLEERTDRMLGNILKQVDDTPLVRVIKLRNRVLMGAAAIFCLAVGFLLLFDAKTPVGNVHQQVAINKTVDSADWKTITNTSSAQKNIKLDDGSTVVLSAKASIKYQLPFKRPLRNMYLKGKAKFFVAKDKARPFTVYGGPLATTALGTVFTVTAWPGTKVFKVRLLSGKVKVWQHASSHPTNILLLPGKELVFDEEKLMARVSNFAVSTLAMVKGTTTVNGDDVKFSNQQLPAVMQKLQEVYGVHIQAKANLKKYYFTGEFNTRHDSIGNVLGTIMSLNNLKYTLTDSTYTITKP</sequence>
<comment type="caution">
    <text evidence="4">The sequence shown here is derived from an EMBL/GenBank/DDBJ whole genome shotgun (WGS) entry which is preliminary data.</text>
</comment>
<keyword evidence="1" id="KW-1133">Transmembrane helix</keyword>
<feature type="transmembrane region" description="Helical" evidence="1">
    <location>
        <begin position="84"/>
        <end position="102"/>
    </location>
</feature>
<dbReference type="InterPro" id="IPR012373">
    <property type="entry name" value="Ferrdict_sens_TM"/>
</dbReference>
<keyword evidence="1" id="KW-0472">Membrane</keyword>
<dbReference type="Gene3D" id="2.60.120.1440">
    <property type="match status" value="1"/>
</dbReference>
<dbReference type="PANTHER" id="PTHR30273">
    <property type="entry name" value="PERIPLASMIC SIGNAL SENSOR AND SIGMA FACTOR ACTIVATOR FECR-RELATED"/>
    <property type="match status" value="1"/>
</dbReference>
<keyword evidence="5" id="KW-1185">Reference proteome</keyword>
<dbReference type="RefSeq" id="WP_146381181.1">
    <property type="nucleotide sequence ID" value="NZ_VOEJ01000003.1"/>
</dbReference>
<dbReference type="InterPro" id="IPR032508">
    <property type="entry name" value="FecR_C"/>
</dbReference>
<dbReference type="GO" id="GO:0016989">
    <property type="term" value="F:sigma factor antagonist activity"/>
    <property type="evidence" value="ECO:0007669"/>
    <property type="project" value="TreeGrafter"/>
</dbReference>
<accession>A0A563UE99</accession>
<reference evidence="4 5" key="1">
    <citation type="submission" date="2019-07" db="EMBL/GenBank/DDBJ databases">
        <authorList>
            <person name="Kim J."/>
        </authorList>
    </citation>
    <scope>NUCLEOTIDE SEQUENCE [LARGE SCALE GENOMIC DNA]</scope>
    <source>
        <strain evidence="5">dk17</strain>
    </source>
</reference>